<dbReference type="GO" id="GO:0005634">
    <property type="term" value="C:nucleus"/>
    <property type="evidence" value="ECO:0007669"/>
    <property type="project" value="UniProtKB-SubCell"/>
</dbReference>
<dbReference type="GO" id="GO:0006313">
    <property type="term" value="P:DNA transposition"/>
    <property type="evidence" value="ECO:0007669"/>
    <property type="project" value="InterPro"/>
</dbReference>
<dbReference type="Gene3D" id="1.10.10.10">
    <property type="entry name" value="Winged helix-like DNA-binding domain superfamily/Winged helix DNA-binding domain"/>
    <property type="match status" value="1"/>
</dbReference>
<dbReference type="InterPro" id="IPR009057">
    <property type="entry name" value="Homeodomain-like_sf"/>
</dbReference>
<dbReference type="InterPro" id="IPR036388">
    <property type="entry name" value="WH-like_DNA-bd_sf"/>
</dbReference>
<keyword evidence="5" id="KW-1185">Reference proteome</keyword>
<dbReference type="AlphaFoldDB" id="A0A226DUK9"/>
<dbReference type="OMA" id="KEKCMVP"/>
<dbReference type="PANTHER" id="PTHR23022">
    <property type="entry name" value="TRANSPOSABLE ELEMENT-RELATED"/>
    <property type="match status" value="1"/>
</dbReference>
<evidence type="ECO:0000259" key="2">
    <source>
        <dbReference type="Pfam" id="PF01498"/>
    </source>
</evidence>
<accession>A0A226DUK9</accession>
<dbReference type="EMBL" id="LNIX01000012">
    <property type="protein sequence ID" value="OXA47906.1"/>
    <property type="molecule type" value="Genomic_DNA"/>
</dbReference>
<name>A0A226DUK9_FOLCA</name>
<dbReference type="GO" id="GO:0015074">
    <property type="term" value="P:DNA integration"/>
    <property type="evidence" value="ECO:0007669"/>
    <property type="project" value="InterPro"/>
</dbReference>
<sequence length="197" mass="22082">MSHKKEVSMEVRNKIVAYRENGLSFGKISDKVKISKTGVGGIISKWKNTGTVANRSGRGAKRKTTVRQDSAILRKVQVNPRLSAPKIVAEVKQEFGISVTPQTIRNRLNSAGLKGKVAKKKPWISSKNQRKRLAWAREKATWSIDDWKKVLFSDETKILLFGSDGITRVWRKPKEGLKKENLRPTVKHGGGNIIITP</sequence>
<dbReference type="SUPFAM" id="SSF46689">
    <property type="entry name" value="Homeodomain-like"/>
    <property type="match status" value="1"/>
</dbReference>
<dbReference type="InterPro" id="IPR036397">
    <property type="entry name" value="RNaseH_sf"/>
</dbReference>
<organism evidence="4 5">
    <name type="scientific">Folsomia candida</name>
    <name type="common">Springtail</name>
    <dbReference type="NCBI Taxonomy" id="158441"/>
    <lineage>
        <taxon>Eukaryota</taxon>
        <taxon>Metazoa</taxon>
        <taxon>Ecdysozoa</taxon>
        <taxon>Arthropoda</taxon>
        <taxon>Hexapoda</taxon>
        <taxon>Collembola</taxon>
        <taxon>Entomobryomorpha</taxon>
        <taxon>Isotomoidea</taxon>
        <taxon>Isotomidae</taxon>
        <taxon>Proisotominae</taxon>
        <taxon>Folsomia</taxon>
    </lineage>
</organism>
<feature type="domain" description="Sleeping Beauty transposase HTH" evidence="3">
    <location>
        <begin position="1"/>
        <end position="52"/>
    </location>
</feature>
<dbReference type="InterPro" id="IPR057667">
    <property type="entry name" value="HTH_SB"/>
</dbReference>
<evidence type="ECO:0000259" key="3">
    <source>
        <dbReference type="Pfam" id="PF25787"/>
    </source>
</evidence>
<evidence type="ECO:0000313" key="5">
    <source>
        <dbReference type="Proteomes" id="UP000198287"/>
    </source>
</evidence>
<dbReference type="InterPro" id="IPR002492">
    <property type="entry name" value="Transposase_Tc1-like"/>
</dbReference>
<protein>
    <submittedName>
        <fullName evidence="4">Transposable element Tcb2 transposase</fullName>
    </submittedName>
</protein>
<evidence type="ECO:0000313" key="4">
    <source>
        <dbReference type="EMBL" id="OXA47906.1"/>
    </source>
</evidence>
<evidence type="ECO:0000256" key="1">
    <source>
        <dbReference type="ARBA" id="ARBA00004123"/>
    </source>
</evidence>
<comment type="caution">
    <text evidence="4">The sequence shown here is derived from an EMBL/GenBank/DDBJ whole genome shotgun (WGS) entry which is preliminary data.</text>
</comment>
<comment type="subcellular location">
    <subcellularLocation>
        <location evidence="1">Nucleus</location>
    </subcellularLocation>
</comment>
<feature type="domain" description="Transposase Tc1-like" evidence="2">
    <location>
        <begin position="69"/>
        <end position="138"/>
    </location>
</feature>
<gene>
    <name evidence="4" type="ORF">Fcan01_17158</name>
</gene>
<reference evidence="4 5" key="1">
    <citation type="submission" date="2015-12" db="EMBL/GenBank/DDBJ databases">
        <title>The genome of Folsomia candida.</title>
        <authorList>
            <person name="Faddeeva A."/>
            <person name="Derks M.F."/>
            <person name="Anvar Y."/>
            <person name="Smit S."/>
            <person name="Van Straalen N."/>
            <person name="Roelofs D."/>
        </authorList>
    </citation>
    <scope>NUCLEOTIDE SEQUENCE [LARGE SCALE GENOMIC DNA]</scope>
    <source>
        <strain evidence="4 5">VU population</strain>
        <tissue evidence="4">Whole body</tissue>
    </source>
</reference>
<dbReference type="Pfam" id="PF25787">
    <property type="entry name" value="HTH_SB"/>
    <property type="match status" value="1"/>
</dbReference>
<dbReference type="STRING" id="158441.A0A226DUK9"/>
<dbReference type="InterPro" id="IPR052338">
    <property type="entry name" value="Transposase_5"/>
</dbReference>
<dbReference type="Proteomes" id="UP000198287">
    <property type="component" value="Unassembled WGS sequence"/>
</dbReference>
<dbReference type="Gene3D" id="3.30.420.10">
    <property type="entry name" value="Ribonuclease H-like superfamily/Ribonuclease H"/>
    <property type="match status" value="1"/>
</dbReference>
<dbReference type="GO" id="GO:0003677">
    <property type="term" value="F:DNA binding"/>
    <property type="evidence" value="ECO:0007669"/>
    <property type="project" value="InterPro"/>
</dbReference>
<proteinExistence type="predicted"/>
<dbReference type="PANTHER" id="PTHR23022:SF134">
    <property type="entry name" value="TRANSPOSABLE ELEMENT TC1 TRANSPOSASE"/>
    <property type="match status" value="1"/>
</dbReference>
<dbReference type="Pfam" id="PF01498">
    <property type="entry name" value="HTH_Tnp_Tc3_2"/>
    <property type="match status" value="1"/>
</dbReference>